<dbReference type="Pfam" id="PF07883">
    <property type="entry name" value="Cupin_2"/>
    <property type="match status" value="1"/>
</dbReference>
<gene>
    <name evidence="2" type="ORF">FHS42_005546</name>
</gene>
<dbReference type="SUPFAM" id="SSF51182">
    <property type="entry name" value="RmlC-like cupins"/>
    <property type="match status" value="1"/>
</dbReference>
<dbReference type="InterPro" id="IPR013096">
    <property type="entry name" value="Cupin_2"/>
</dbReference>
<name>A0A7W9QFV7_9ACTN</name>
<dbReference type="RefSeq" id="WP_184576226.1">
    <property type="nucleotide sequence ID" value="NZ_JACHJL010000016.1"/>
</dbReference>
<accession>A0A7W9QFV7</accession>
<dbReference type="InterPro" id="IPR011051">
    <property type="entry name" value="RmlC_Cupin_sf"/>
</dbReference>
<dbReference type="Gene3D" id="2.60.120.10">
    <property type="entry name" value="Jelly Rolls"/>
    <property type="match status" value="1"/>
</dbReference>
<keyword evidence="2" id="KW-0223">Dioxygenase</keyword>
<protein>
    <submittedName>
        <fullName evidence="2">Quercetin dioxygenase-like cupin family protein</fullName>
    </submittedName>
</protein>
<keyword evidence="3" id="KW-1185">Reference proteome</keyword>
<dbReference type="InterPro" id="IPR014710">
    <property type="entry name" value="RmlC-like_jellyroll"/>
</dbReference>
<feature type="domain" description="Cupin type-2" evidence="1">
    <location>
        <begin position="37"/>
        <end position="102"/>
    </location>
</feature>
<proteinExistence type="predicted"/>
<sequence length="124" mass="12864">MHVITPSPQYVTTTPAAVMTGLAAPSRGSAELSTWQVRMAPASTGPEHAIDREQVWMLTSGSIEVTSGGRTQTVSAGQAVVLPAHALRQIRTGEEPAEALVAMPAGDRAHAPGSAADRPLPWAC</sequence>
<keyword evidence="2" id="KW-0560">Oxidoreductase</keyword>
<evidence type="ECO:0000313" key="3">
    <source>
        <dbReference type="Proteomes" id="UP000588098"/>
    </source>
</evidence>
<organism evidence="2 3">
    <name type="scientific">Streptomyces zagrosensis</name>
    <dbReference type="NCBI Taxonomy" id="1042984"/>
    <lineage>
        <taxon>Bacteria</taxon>
        <taxon>Bacillati</taxon>
        <taxon>Actinomycetota</taxon>
        <taxon>Actinomycetes</taxon>
        <taxon>Kitasatosporales</taxon>
        <taxon>Streptomycetaceae</taxon>
        <taxon>Streptomyces</taxon>
    </lineage>
</organism>
<dbReference type="GO" id="GO:0051213">
    <property type="term" value="F:dioxygenase activity"/>
    <property type="evidence" value="ECO:0007669"/>
    <property type="project" value="UniProtKB-KW"/>
</dbReference>
<dbReference type="Proteomes" id="UP000588098">
    <property type="component" value="Unassembled WGS sequence"/>
</dbReference>
<dbReference type="EMBL" id="JACHJL010000016">
    <property type="protein sequence ID" value="MBB5938457.1"/>
    <property type="molecule type" value="Genomic_DNA"/>
</dbReference>
<reference evidence="2 3" key="1">
    <citation type="submission" date="2020-08" db="EMBL/GenBank/DDBJ databases">
        <title>Genomic Encyclopedia of Type Strains, Phase III (KMG-III): the genomes of soil and plant-associated and newly described type strains.</title>
        <authorList>
            <person name="Whitman W."/>
        </authorList>
    </citation>
    <scope>NUCLEOTIDE SEQUENCE [LARGE SCALE GENOMIC DNA]</scope>
    <source>
        <strain evidence="2 3">CECT 8305</strain>
    </source>
</reference>
<evidence type="ECO:0000259" key="1">
    <source>
        <dbReference type="Pfam" id="PF07883"/>
    </source>
</evidence>
<evidence type="ECO:0000313" key="2">
    <source>
        <dbReference type="EMBL" id="MBB5938457.1"/>
    </source>
</evidence>
<dbReference type="AlphaFoldDB" id="A0A7W9QFV7"/>
<comment type="caution">
    <text evidence="2">The sequence shown here is derived from an EMBL/GenBank/DDBJ whole genome shotgun (WGS) entry which is preliminary data.</text>
</comment>